<dbReference type="PANTHER" id="PTHR46401">
    <property type="entry name" value="GLYCOSYLTRANSFERASE WBBK-RELATED"/>
    <property type="match status" value="1"/>
</dbReference>
<dbReference type="Pfam" id="PF00534">
    <property type="entry name" value="Glycos_transf_1"/>
    <property type="match status" value="1"/>
</dbReference>
<evidence type="ECO:0000313" key="4">
    <source>
        <dbReference type="EMBL" id="NGZ86538.1"/>
    </source>
</evidence>
<dbReference type="RefSeq" id="WP_166106381.1">
    <property type="nucleotide sequence ID" value="NZ_JAADJT010000009.1"/>
</dbReference>
<protein>
    <submittedName>
        <fullName evidence="4">Glycosyltransferase</fullName>
    </submittedName>
</protein>
<feature type="domain" description="Glycosyl transferase family 1" evidence="2">
    <location>
        <begin position="223"/>
        <end position="370"/>
    </location>
</feature>
<reference evidence="4 5" key="1">
    <citation type="submission" date="2020-01" db="EMBL/GenBank/DDBJ databases">
        <authorList>
            <person name="Lee S.D."/>
        </authorList>
    </citation>
    <scope>NUCLEOTIDE SEQUENCE [LARGE SCALE GENOMIC DNA]</scope>
    <source>
        <strain evidence="4 5">SAP-35</strain>
    </source>
</reference>
<dbReference type="Proteomes" id="UP000666369">
    <property type="component" value="Unassembled WGS sequence"/>
</dbReference>
<dbReference type="SUPFAM" id="SSF53756">
    <property type="entry name" value="UDP-Glycosyltransferase/glycogen phosphorylase"/>
    <property type="match status" value="2"/>
</dbReference>
<comment type="caution">
    <text evidence="4">The sequence shown here is derived from an EMBL/GenBank/DDBJ whole genome shotgun (WGS) entry which is preliminary data.</text>
</comment>
<evidence type="ECO:0000256" key="1">
    <source>
        <dbReference type="ARBA" id="ARBA00022679"/>
    </source>
</evidence>
<dbReference type="PANTHER" id="PTHR46401:SF2">
    <property type="entry name" value="GLYCOSYLTRANSFERASE WBBK-RELATED"/>
    <property type="match status" value="1"/>
</dbReference>
<sequence length="973" mass="106518">MRIVIDLQACQGSSTNRGIGRYSMALLQGMLRQAGGHELHVAVNNHFPDAVADLRRTLGEFLPQSQIGGYTLPAQIWEHQPLNSWRVRAAEQLREHYLAGLKPDVVHMSSLFEGLGEDACTSALHSRGDFDTAVTLYDLIPLIRKETYLTDPNVANWYYRKLQSLKNAELLLAISGYSRQEAMEALQLPDEQVVNISSAVDTIFVPRAMSAEAELALRGKYKLTRPFIMYTGGIDYRKNIDGLIAAYAKLPAEQRRQYQLAVVCSVKQEDRLRLLAIAARHGVPEGDVVLTGFVSDDELVSLYNLTSLFVFPSLQEGFGLPALEAMSCGVPVIGSNNSSIPEVIGRADALFDPNHIEQITAKMQEVLSTPAFGAALRAHGLEQAKLFSWDASAKTALGAFEQVHQRRLDSRRVAVTVGGTLTQTPGTRRPRLAYVSPLPPERSGIADQSVELLPELARYYDIEVVVNQHEVGERWIAANFPVRDSAWFDANAERYDRVLYHFGNSGFHAHMFGLLARHPGVVVLHDFYLSGAAHYLSSLNRESNAYARMLYQSHGYAALMHEKAEGREASYYHYPCNKPVLDQAAGVIVHSSYSQQLAKRWYGADQYRDWRYIPLLRSQPGTLDRAAARAALGLGDDDFLVCSFGLLAVTKCNDKILEAWLNSDLAKAKNCHLVFVGENHVGPFGNALAARMAGHANVKITGFVSQETFRTYLAAADCGVQLRSRSRGETSLTILDSLAYGLPTIINAHGSAVEIPDHVAIKLPDEFTDAELSGAILRLRDEAGLAERLIADSAEYMHRVHHPAAVGAAYHAAIEDFARHSPRAQYQQVLAALGEITAVAEPDEQDWVQVAASLAANAPPRNVPQLLVDIGGTESDPAARARLLRLLAAPPEGYRVEPVRHEEDGYHYARRYTLALIGREELTLADAVADVSPRDALLVLGAAGSGAPATAAAALHNRGVTLFDGAEGSLHAA</sequence>
<keyword evidence="1" id="KW-0808">Transferase</keyword>
<evidence type="ECO:0000259" key="3">
    <source>
        <dbReference type="Pfam" id="PF13439"/>
    </source>
</evidence>
<organism evidence="4 5">
    <name type="scientific">Duganella aceris</name>
    <dbReference type="NCBI Taxonomy" id="2703883"/>
    <lineage>
        <taxon>Bacteria</taxon>
        <taxon>Pseudomonadati</taxon>
        <taxon>Pseudomonadota</taxon>
        <taxon>Betaproteobacteria</taxon>
        <taxon>Burkholderiales</taxon>
        <taxon>Oxalobacteraceae</taxon>
        <taxon>Telluria group</taxon>
        <taxon>Duganella</taxon>
    </lineage>
</organism>
<dbReference type="EMBL" id="JAADJT010000009">
    <property type="protein sequence ID" value="NGZ86538.1"/>
    <property type="molecule type" value="Genomic_DNA"/>
</dbReference>
<keyword evidence="5" id="KW-1185">Reference proteome</keyword>
<feature type="domain" description="Glycosyltransferase subfamily 4-like N-terminal" evidence="3">
    <location>
        <begin position="18"/>
        <end position="202"/>
    </location>
</feature>
<dbReference type="CDD" id="cd03809">
    <property type="entry name" value="GT4_MtfB-like"/>
    <property type="match status" value="1"/>
</dbReference>
<evidence type="ECO:0000313" key="5">
    <source>
        <dbReference type="Proteomes" id="UP000666369"/>
    </source>
</evidence>
<gene>
    <name evidence="4" type="ORF">GW587_20030</name>
</gene>
<proteinExistence type="predicted"/>
<evidence type="ECO:0000259" key="2">
    <source>
        <dbReference type="Pfam" id="PF00534"/>
    </source>
</evidence>
<dbReference type="InterPro" id="IPR028098">
    <property type="entry name" value="Glyco_trans_4-like_N"/>
</dbReference>
<dbReference type="Pfam" id="PF13439">
    <property type="entry name" value="Glyco_transf_4"/>
    <property type="match status" value="1"/>
</dbReference>
<dbReference type="Pfam" id="PF13692">
    <property type="entry name" value="Glyco_trans_1_4"/>
    <property type="match status" value="1"/>
</dbReference>
<reference evidence="5" key="2">
    <citation type="submission" date="2023-07" db="EMBL/GenBank/DDBJ databases">
        <title>Duganella aceri sp. nov., isolated from tree sap.</title>
        <authorList>
            <person name="Kim I.S."/>
        </authorList>
    </citation>
    <scope>NUCLEOTIDE SEQUENCE [LARGE SCALE GENOMIC DNA]</scope>
    <source>
        <strain evidence="5">SAP-35</strain>
    </source>
</reference>
<dbReference type="Gene3D" id="3.40.50.2000">
    <property type="entry name" value="Glycogen Phosphorylase B"/>
    <property type="match status" value="3"/>
</dbReference>
<accession>A0ABX0FPI5</accession>
<dbReference type="CDD" id="cd03801">
    <property type="entry name" value="GT4_PimA-like"/>
    <property type="match status" value="1"/>
</dbReference>
<dbReference type="InterPro" id="IPR001296">
    <property type="entry name" value="Glyco_trans_1"/>
</dbReference>
<name>A0ABX0FPI5_9BURK</name>